<dbReference type="InterPro" id="IPR017853">
    <property type="entry name" value="GH"/>
</dbReference>
<proteinExistence type="inferred from homology"/>
<dbReference type="SUPFAM" id="SSF51445">
    <property type="entry name" value="(Trans)glycosidases"/>
    <property type="match status" value="1"/>
</dbReference>
<evidence type="ECO:0000313" key="9">
    <source>
        <dbReference type="Proteomes" id="UP001501257"/>
    </source>
</evidence>
<dbReference type="InterPro" id="IPR018120">
    <property type="entry name" value="Glyco_hydro_1_AS"/>
</dbReference>
<dbReference type="Proteomes" id="UP001501257">
    <property type="component" value="Unassembled WGS sequence"/>
</dbReference>
<evidence type="ECO:0000256" key="3">
    <source>
        <dbReference type="ARBA" id="ARBA00022801"/>
    </source>
</evidence>
<dbReference type="PRINTS" id="PR00131">
    <property type="entry name" value="GLHYDRLASE1"/>
</dbReference>
<dbReference type="PANTHER" id="PTHR10353">
    <property type="entry name" value="GLYCOSYL HYDROLASE"/>
    <property type="match status" value="1"/>
</dbReference>
<dbReference type="EMBL" id="BAABLK010000036">
    <property type="protein sequence ID" value="GAA5228226.1"/>
    <property type="molecule type" value="Genomic_DNA"/>
</dbReference>
<sequence length="497" mass="54330">MSINASSPHASNPLAAGFNSATALDFPSAFRFGSATAAFQVEGASGEDGRQESIWDAFCKVPGAVFGGHDGSVAADHYHRMPQDVALMADLGLDTYRFSTSWPRIKPGDGKLNPTGLDFYSRLVDELLEHEISPWLTLYHWDLPQALGERGGWANRDTAYRFADYALEVFEHLGDRVSDWTTLNEPWCSSFLSHAGGEHAPGHTAPSEAVAAAHHLLLGHGLATSAMREAAGPGHRLGITLNFTLADPADPDSPADTDAARRIDGSFNRVFLDPVFRGSYPSDVLEDMAQAGLGRHIRDNDMEIIAAPINVLGVNYYNGVMVAGPVDPPIADSELAFASERGLARRSPMVGSERVQEISRGLPRTAMGWEVQPEGLERLLLRLQDQYTGPAGIPMVITENGAAYQDVPDADGFVDDSRDRLAFIDAHLRAVHRAMERGADVRGYLVWSLLDNFEWAFGYSKRFGIVRVDYESQRRIPKASALWYARVAASHQVPAWT</sequence>
<dbReference type="InterPro" id="IPR033132">
    <property type="entry name" value="GH_1_N_CS"/>
</dbReference>
<gene>
    <name evidence="8" type="ORF">GCM10025778_27590</name>
</gene>
<dbReference type="RefSeq" id="WP_210099890.1">
    <property type="nucleotide sequence ID" value="NZ_BAABLK010000036.1"/>
</dbReference>
<evidence type="ECO:0000256" key="7">
    <source>
        <dbReference type="RuleBase" id="RU004468"/>
    </source>
</evidence>
<evidence type="ECO:0000256" key="2">
    <source>
        <dbReference type="ARBA" id="ARBA00012744"/>
    </source>
</evidence>
<organism evidence="8 9">
    <name type="scientific">Paeniglutamicibacter antarcticus</name>
    <dbReference type="NCBI Taxonomy" id="494023"/>
    <lineage>
        <taxon>Bacteria</taxon>
        <taxon>Bacillati</taxon>
        <taxon>Actinomycetota</taxon>
        <taxon>Actinomycetes</taxon>
        <taxon>Micrococcales</taxon>
        <taxon>Micrococcaceae</taxon>
        <taxon>Paeniglutamicibacter</taxon>
    </lineage>
</organism>
<feature type="active site" description="Nucleophile" evidence="5">
    <location>
        <position position="399"/>
    </location>
</feature>
<comment type="caution">
    <text evidence="8">The sequence shown here is derived from an EMBL/GenBank/DDBJ whole genome shotgun (WGS) entry which is preliminary data.</text>
</comment>
<evidence type="ECO:0000256" key="1">
    <source>
        <dbReference type="ARBA" id="ARBA00010838"/>
    </source>
</evidence>
<protein>
    <recommendedName>
        <fullName evidence="2">beta-glucosidase</fullName>
        <ecNumber evidence="2">3.2.1.21</ecNumber>
    </recommendedName>
</protein>
<dbReference type="InterPro" id="IPR001360">
    <property type="entry name" value="Glyco_hydro_1"/>
</dbReference>
<evidence type="ECO:0000256" key="6">
    <source>
        <dbReference type="RuleBase" id="RU003690"/>
    </source>
</evidence>
<accession>A0ABP9TQ07</accession>
<keyword evidence="4 7" id="KW-0326">Glycosidase</keyword>
<dbReference type="Pfam" id="PF00232">
    <property type="entry name" value="Glyco_hydro_1"/>
    <property type="match status" value="1"/>
</dbReference>
<reference evidence="9" key="1">
    <citation type="journal article" date="2019" name="Int. J. Syst. Evol. Microbiol.">
        <title>The Global Catalogue of Microorganisms (GCM) 10K type strain sequencing project: providing services to taxonomists for standard genome sequencing and annotation.</title>
        <authorList>
            <consortium name="The Broad Institute Genomics Platform"/>
            <consortium name="The Broad Institute Genome Sequencing Center for Infectious Disease"/>
            <person name="Wu L."/>
            <person name="Ma J."/>
        </authorList>
    </citation>
    <scope>NUCLEOTIDE SEQUENCE [LARGE SCALE GENOMIC DNA]</scope>
    <source>
        <strain evidence="9">JCM 18952</strain>
    </source>
</reference>
<evidence type="ECO:0000256" key="5">
    <source>
        <dbReference type="PROSITE-ProRule" id="PRU10055"/>
    </source>
</evidence>
<dbReference type="EC" id="3.2.1.21" evidence="2"/>
<dbReference type="PANTHER" id="PTHR10353:SF36">
    <property type="entry name" value="LP05116P"/>
    <property type="match status" value="1"/>
</dbReference>
<keyword evidence="3 7" id="KW-0378">Hydrolase</keyword>
<evidence type="ECO:0000313" key="8">
    <source>
        <dbReference type="EMBL" id="GAA5228226.1"/>
    </source>
</evidence>
<name>A0ABP9TQ07_9MICC</name>
<evidence type="ECO:0000256" key="4">
    <source>
        <dbReference type="ARBA" id="ARBA00023295"/>
    </source>
</evidence>
<dbReference type="PROSITE" id="PS00653">
    <property type="entry name" value="GLYCOSYL_HYDROL_F1_2"/>
    <property type="match status" value="1"/>
</dbReference>
<dbReference type="Gene3D" id="3.20.20.80">
    <property type="entry name" value="Glycosidases"/>
    <property type="match status" value="1"/>
</dbReference>
<comment type="similarity">
    <text evidence="1 6">Belongs to the glycosyl hydrolase 1 family.</text>
</comment>
<dbReference type="PROSITE" id="PS00572">
    <property type="entry name" value="GLYCOSYL_HYDROL_F1_1"/>
    <property type="match status" value="1"/>
</dbReference>
<keyword evidence="9" id="KW-1185">Reference proteome</keyword>